<name>A0ABM4X4X5_COFAR</name>
<organism evidence="1 2">
    <name type="scientific">Coffea arabica</name>
    <name type="common">Arabian coffee</name>
    <dbReference type="NCBI Taxonomy" id="13443"/>
    <lineage>
        <taxon>Eukaryota</taxon>
        <taxon>Viridiplantae</taxon>
        <taxon>Streptophyta</taxon>
        <taxon>Embryophyta</taxon>
        <taxon>Tracheophyta</taxon>
        <taxon>Spermatophyta</taxon>
        <taxon>Magnoliopsida</taxon>
        <taxon>eudicotyledons</taxon>
        <taxon>Gunneridae</taxon>
        <taxon>Pentapetalae</taxon>
        <taxon>asterids</taxon>
        <taxon>lamiids</taxon>
        <taxon>Gentianales</taxon>
        <taxon>Rubiaceae</taxon>
        <taxon>Ixoroideae</taxon>
        <taxon>Gardenieae complex</taxon>
        <taxon>Bertiereae - Coffeeae clade</taxon>
        <taxon>Coffeeae</taxon>
        <taxon>Coffea</taxon>
    </lineage>
</organism>
<keyword evidence="1" id="KW-1185">Reference proteome</keyword>
<dbReference type="RefSeq" id="XP_071939093.1">
    <property type="nucleotide sequence ID" value="XM_072082992.1"/>
</dbReference>
<evidence type="ECO:0000313" key="1">
    <source>
        <dbReference type="Proteomes" id="UP001652660"/>
    </source>
</evidence>
<proteinExistence type="predicted"/>
<reference evidence="2" key="1">
    <citation type="submission" date="2025-08" db="UniProtKB">
        <authorList>
            <consortium name="RefSeq"/>
        </authorList>
    </citation>
    <scope>IDENTIFICATION</scope>
    <source>
        <tissue evidence="2">Leaves</tissue>
    </source>
</reference>
<sequence>MWIKADDCENVIRQSWESTSADNACVNLLKKTDECRMGLLQWSKSKFGNVGFAADDLRKKIAKLQQGTLSDAVKSQIGTLTSQLEDILDRENTTWKQRSKTHWYREGDRNTTFFHAQASKRRKQNQINGLFNDAGQWCNSHDDLENIILDHFGAIFPVQSHLLR</sequence>
<evidence type="ECO:0000313" key="2">
    <source>
        <dbReference type="RefSeq" id="XP_071939093.1"/>
    </source>
</evidence>
<gene>
    <name evidence="2" type="primary">LOC140037847</name>
</gene>
<dbReference type="Proteomes" id="UP001652660">
    <property type="component" value="Chromosome 3c"/>
</dbReference>
<dbReference type="GeneID" id="140037847"/>
<accession>A0ABM4X4X5</accession>
<protein>
    <submittedName>
        <fullName evidence="2">Uncharacterized protein</fullName>
    </submittedName>
</protein>